<comment type="subcellular location">
    <subcellularLocation>
        <location evidence="1">Membrane</location>
        <topology evidence="1">Multi-pass membrane protein</topology>
    </subcellularLocation>
</comment>
<organism evidence="9 10">
    <name type="scientific">Paraconexibacter antarcticus</name>
    <dbReference type="NCBI Taxonomy" id="2949664"/>
    <lineage>
        <taxon>Bacteria</taxon>
        <taxon>Bacillati</taxon>
        <taxon>Actinomycetota</taxon>
        <taxon>Thermoleophilia</taxon>
        <taxon>Solirubrobacterales</taxon>
        <taxon>Paraconexibacteraceae</taxon>
        <taxon>Paraconexibacter</taxon>
    </lineage>
</organism>
<dbReference type="InterPro" id="IPR000620">
    <property type="entry name" value="EamA_dom"/>
</dbReference>
<evidence type="ECO:0000256" key="2">
    <source>
        <dbReference type="ARBA" id="ARBA00007362"/>
    </source>
</evidence>
<keyword evidence="7" id="KW-0732">Signal</keyword>
<keyword evidence="3 6" id="KW-0812">Transmembrane</keyword>
<feature type="chain" id="PRO_5045425572" evidence="7">
    <location>
        <begin position="23"/>
        <end position="333"/>
    </location>
</feature>
<feature type="domain" description="EamA" evidence="8">
    <location>
        <begin position="166"/>
        <end position="298"/>
    </location>
</feature>
<feature type="transmembrane region" description="Helical" evidence="6">
    <location>
        <begin position="200"/>
        <end position="221"/>
    </location>
</feature>
<reference evidence="9 10" key="1">
    <citation type="submission" date="2022-06" db="EMBL/GenBank/DDBJ databases">
        <title>Paraconexibacter antarcticus.</title>
        <authorList>
            <person name="Kim C.S."/>
        </authorList>
    </citation>
    <scope>NUCLEOTIDE SEQUENCE [LARGE SCALE GENOMIC DNA]</scope>
    <source>
        <strain evidence="9 10">02-257</strain>
    </source>
</reference>
<feature type="transmembrane region" description="Helical" evidence="6">
    <location>
        <begin position="227"/>
        <end position="245"/>
    </location>
</feature>
<evidence type="ECO:0000313" key="10">
    <source>
        <dbReference type="Proteomes" id="UP001056035"/>
    </source>
</evidence>
<dbReference type="InterPro" id="IPR037185">
    <property type="entry name" value="EmrE-like"/>
</dbReference>
<dbReference type="PANTHER" id="PTHR32322">
    <property type="entry name" value="INNER MEMBRANE TRANSPORTER"/>
    <property type="match status" value="1"/>
</dbReference>
<feature type="transmembrane region" description="Helical" evidence="6">
    <location>
        <begin position="84"/>
        <end position="103"/>
    </location>
</feature>
<evidence type="ECO:0000256" key="1">
    <source>
        <dbReference type="ARBA" id="ARBA00004141"/>
    </source>
</evidence>
<evidence type="ECO:0000256" key="7">
    <source>
        <dbReference type="SAM" id="SignalP"/>
    </source>
</evidence>
<feature type="transmembrane region" description="Helical" evidence="6">
    <location>
        <begin position="138"/>
        <end position="160"/>
    </location>
</feature>
<dbReference type="InterPro" id="IPR050638">
    <property type="entry name" value="AA-Vitamin_Transporters"/>
</dbReference>
<feature type="domain" description="EamA" evidence="8">
    <location>
        <begin position="6"/>
        <end position="154"/>
    </location>
</feature>
<feature type="signal peptide" evidence="7">
    <location>
        <begin position="1"/>
        <end position="22"/>
    </location>
</feature>
<accession>A0ABY5DYK7</accession>
<dbReference type="Proteomes" id="UP001056035">
    <property type="component" value="Chromosome"/>
</dbReference>
<evidence type="ECO:0000313" key="9">
    <source>
        <dbReference type="EMBL" id="UTI65727.1"/>
    </source>
</evidence>
<evidence type="ECO:0000256" key="4">
    <source>
        <dbReference type="ARBA" id="ARBA00022989"/>
    </source>
</evidence>
<evidence type="ECO:0000259" key="8">
    <source>
        <dbReference type="Pfam" id="PF00892"/>
    </source>
</evidence>
<dbReference type="EMBL" id="CP098502">
    <property type="protein sequence ID" value="UTI65727.1"/>
    <property type="molecule type" value="Genomic_DNA"/>
</dbReference>
<sequence>MSPRACVLIAAVCFGTTGTARALGPEDARAVAVGSGRIVLGGALLVAFSVLAGRQARRERASDASGRANAVAGGAGPARIPARAALPAGACVAIYQLCFFAAVQRTGVAVGTVVAIGSGPAFAGALGWLAFREAPGRRWAAATGLACAGVALLVLGGSSASVSADGVLLALGAGAGYATYTVIAKGLLRSGHEPERVMAAAFGTGGVLLLPVLAATAGHWLLTPGGLALIAFLGVVPTALAYVLFARGLRELSAGETATLTLAEPLTAATLGALVLGERPGAVAIAGAGLVLAGLLALAGGRADAAIVAPEGLTPVPPNARVIPYAPAREVAP</sequence>
<feature type="transmembrane region" description="Helical" evidence="6">
    <location>
        <begin position="166"/>
        <end position="188"/>
    </location>
</feature>
<keyword evidence="4 6" id="KW-1133">Transmembrane helix</keyword>
<evidence type="ECO:0000256" key="3">
    <source>
        <dbReference type="ARBA" id="ARBA00022692"/>
    </source>
</evidence>
<dbReference type="SUPFAM" id="SSF103481">
    <property type="entry name" value="Multidrug resistance efflux transporter EmrE"/>
    <property type="match status" value="2"/>
</dbReference>
<gene>
    <name evidence="9" type="ORF">NBH00_05815</name>
</gene>
<feature type="transmembrane region" description="Helical" evidence="6">
    <location>
        <begin position="109"/>
        <end position="131"/>
    </location>
</feature>
<dbReference type="PANTHER" id="PTHR32322:SF2">
    <property type="entry name" value="EAMA DOMAIN-CONTAINING PROTEIN"/>
    <property type="match status" value="1"/>
</dbReference>
<evidence type="ECO:0000256" key="5">
    <source>
        <dbReference type="ARBA" id="ARBA00023136"/>
    </source>
</evidence>
<dbReference type="RefSeq" id="WP_254572406.1">
    <property type="nucleotide sequence ID" value="NZ_CP098502.1"/>
</dbReference>
<keyword evidence="5 6" id="KW-0472">Membrane</keyword>
<protein>
    <submittedName>
        <fullName evidence="9">DMT family transporter</fullName>
    </submittedName>
</protein>
<evidence type="ECO:0000256" key="6">
    <source>
        <dbReference type="SAM" id="Phobius"/>
    </source>
</evidence>
<name>A0ABY5DYK7_9ACTN</name>
<keyword evidence="10" id="KW-1185">Reference proteome</keyword>
<comment type="similarity">
    <text evidence="2">Belongs to the EamA transporter family.</text>
</comment>
<feature type="transmembrane region" description="Helical" evidence="6">
    <location>
        <begin position="32"/>
        <end position="52"/>
    </location>
</feature>
<dbReference type="Pfam" id="PF00892">
    <property type="entry name" value="EamA"/>
    <property type="match status" value="2"/>
</dbReference>
<proteinExistence type="inferred from homology"/>